<comment type="caution">
    <text evidence="3">The sequence shown here is derived from an EMBL/GenBank/DDBJ whole genome shotgun (WGS) entry which is preliminary data.</text>
</comment>
<evidence type="ECO:0000256" key="1">
    <source>
        <dbReference type="SAM" id="MobiDB-lite"/>
    </source>
</evidence>
<feature type="chain" id="PRO_5045336916" evidence="2">
    <location>
        <begin position="30"/>
        <end position="208"/>
    </location>
</feature>
<name>A0ABV6RB76_9MICO</name>
<sequence>MNAIMRKAGRGSTLLVGTVALAFSLAACGGGGDAAEETTGGEDTAAEQTTEEKAEETTEADAAAEETTEEDAAAEETTEGDDAAAGATEVTDADLTAAKEQFIGFFTAASEGDYKAVCGYMLDPTTKEPMTEGPMLDGCASGVEGSLDPSTFSPEMVSMIDSMVEPVDNGDGTIGFTLQGTDLGMPMSKASDGKWYIDSGALMSSEAG</sequence>
<proteinExistence type="predicted"/>
<feature type="compositionally biased region" description="Acidic residues" evidence="1">
    <location>
        <begin position="57"/>
        <end position="82"/>
    </location>
</feature>
<dbReference type="RefSeq" id="WP_376980180.1">
    <property type="nucleotide sequence ID" value="NZ_JBHLSV010000010.1"/>
</dbReference>
<keyword evidence="2" id="KW-0732">Signal</keyword>
<organism evidence="3 4">
    <name type="scientific">Brachybacterium hainanense</name>
    <dbReference type="NCBI Taxonomy" id="1541174"/>
    <lineage>
        <taxon>Bacteria</taxon>
        <taxon>Bacillati</taxon>
        <taxon>Actinomycetota</taxon>
        <taxon>Actinomycetes</taxon>
        <taxon>Micrococcales</taxon>
        <taxon>Dermabacteraceae</taxon>
        <taxon>Brachybacterium</taxon>
    </lineage>
</organism>
<keyword evidence="4" id="KW-1185">Reference proteome</keyword>
<evidence type="ECO:0000313" key="3">
    <source>
        <dbReference type="EMBL" id="MFC0674246.1"/>
    </source>
</evidence>
<gene>
    <name evidence="3" type="ORF">ACFFF6_09800</name>
</gene>
<dbReference type="EMBL" id="JBHLSV010000010">
    <property type="protein sequence ID" value="MFC0674246.1"/>
    <property type="molecule type" value="Genomic_DNA"/>
</dbReference>
<dbReference type="Proteomes" id="UP001589793">
    <property type="component" value="Unassembled WGS sequence"/>
</dbReference>
<protein>
    <submittedName>
        <fullName evidence="3">Uncharacterized protein</fullName>
    </submittedName>
</protein>
<feature type="region of interest" description="Disordered" evidence="1">
    <location>
        <begin position="31"/>
        <end position="86"/>
    </location>
</feature>
<feature type="signal peptide" evidence="2">
    <location>
        <begin position="1"/>
        <end position="29"/>
    </location>
</feature>
<dbReference type="PROSITE" id="PS51257">
    <property type="entry name" value="PROKAR_LIPOPROTEIN"/>
    <property type="match status" value="1"/>
</dbReference>
<evidence type="ECO:0000313" key="4">
    <source>
        <dbReference type="Proteomes" id="UP001589793"/>
    </source>
</evidence>
<accession>A0ABV6RB76</accession>
<reference evidence="3 4" key="1">
    <citation type="submission" date="2024-09" db="EMBL/GenBank/DDBJ databases">
        <authorList>
            <person name="Sun Q."/>
            <person name="Mori K."/>
        </authorList>
    </citation>
    <scope>NUCLEOTIDE SEQUENCE [LARGE SCALE GENOMIC DNA]</scope>
    <source>
        <strain evidence="3 4">CICC 10874</strain>
    </source>
</reference>
<evidence type="ECO:0000256" key="2">
    <source>
        <dbReference type="SAM" id="SignalP"/>
    </source>
</evidence>